<dbReference type="RefSeq" id="WP_163906397.1">
    <property type="nucleotide sequence ID" value="NZ_CP048428.1"/>
</dbReference>
<proteinExistence type="predicted"/>
<keyword evidence="3" id="KW-1185">Reference proteome</keyword>
<gene>
    <name evidence="2" type="ORF">G6N76_23255</name>
</gene>
<evidence type="ECO:0000313" key="2">
    <source>
        <dbReference type="EMBL" id="NGO66589.1"/>
    </source>
</evidence>
<accession>A0A6M1S5W6</accession>
<reference evidence="2 3" key="1">
    <citation type="submission" date="2020-02" db="EMBL/GenBank/DDBJ databases">
        <title>Genome sequence of the type strain CCBAU10050 of Rhizobium daejeonense.</title>
        <authorList>
            <person name="Gao J."/>
            <person name="Sun J."/>
        </authorList>
    </citation>
    <scope>NUCLEOTIDE SEQUENCE [LARGE SCALE GENOMIC DNA]</scope>
    <source>
        <strain evidence="2 3">CCBAU10050</strain>
    </source>
</reference>
<feature type="domain" description="DUF3846" evidence="1">
    <location>
        <begin position="5"/>
        <end position="102"/>
    </location>
</feature>
<comment type="caution">
    <text evidence="2">The sequence shown here is derived from an EMBL/GenBank/DDBJ whole genome shotgun (WGS) entry which is preliminary data.</text>
</comment>
<name>A0A6M1S5W6_9HYPH</name>
<dbReference type="Proteomes" id="UP000477849">
    <property type="component" value="Unassembled WGS sequence"/>
</dbReference>
<dbReference type="AlphaFoldDB" id="A0A6M1S5W6"/>
<sequence>MSAVKAFLIEPMAGTIRPVTINLEGSYAEIKRLVKCDMIDVVRVSGFDIIVDDNGLDDIVPCLTQVAGAPTPIAGNLLVTASDRLGELADVTDTIEAVAARFTIVRPMLRPVIVVSERPGVIAAEIVRVEIFFDRSAPKVTEAVEA</sequence>
<evidence type="ECO:0000313" key="3">
    <source>
        <dbReference type="Proteomes" id="UP000477849"/>
    </source>
</evidence>
<dbReference type="Pfam" id="PF12957">
    <property type="entry name" value="DUF3846"/>
    <property type="match status" value="1"/>
</dbReference>
<protein>
    <recommendedName>
        <fullName evidence="1">DUF3846 domain-containing protein</fullName>
    </recommendedName>
</protein>
<organism evidence="2 3">
    <name type="scientific">Rhizobium daejeonense</name>
    <dbReference type="NCBI Taxonomy" id="240521"/>
    <lineage>
        <taxon>Bacteria</taxon>
        <taxon>Pseudomonadati</taxon>
        <taxon>Pseudomonadota</taxon>
        <taxon>Alphaproteobacteria</taxon>
        <taxon>Hyphomicrobiales</taxon>
        <taxon>Rhizobiaceae</taxon>
        <taxon>Rhizobium/Agrobacterium group</taxon>
        <taxon>Rhizobium</taxon>
    </lineage>
</organism>
<dbReference type="EMBL" id="JAAKZH010000012">
    <property type="protein sequence ID" value="NGO66589.1"/>
    <property type="molecule type" value="Genomic_DNA"/>
</dbReference>
<dbReference type="InterPro" id="IPR024559">
    <property type="entry name" value="DUF3846"/>
</dbReference>
<evidence type="ECO:0000259" key="1">
    <source>
        <dbReference type="Pfam" id="PF12957"/>
    </source>
</evidence>